<dbReference type="GO" id="GO:0046872">
    <property type="term" value="F:metal ion binding"/>
    <property type="evidence" value="ECO:0007669"/>
    <property type="project" value="UniProtKB-KW"/>
</dbReference>
<evidence type="ECO:0000259" key="14">
    <source>
        <dbReference type="Pfam" id="PF01292"/>
    </source>
</evidence>
<evidence type="ECO:0000256" key="11">
    <source>
        <dbReference type="ARBA" id="ARBA00023136"/>
    </source>
</evidence>
<dbReference type="GO" id="GO:0009055">
    <property type="term" value="F:electron transfer activity"/>
    <property type="evidence" value="ECO:0007669"/>
    <property type="project" value="InterPro"/>
</dbReference>
<dbReference type="AlphaFoldDB" id="A0A4P6UGP0"/>
<evidence type="ECO:0000256" key="13">
    <source>
        <dbReference type="SAM" id="Phobius"/>
    </source>
</evidence>
<keyword evidence="11 13" id="KW-0472">Membrane</keyword>
<feature type="transmembrane region" description="Helical" evidence="13">
    <location>
        <begin position="94"/>
        <end position="113"/>
    </location>
</feature>
<accession>A0A4P6UGP0</accession>
<comment type="similarity">
    <text evidence="12">Belongs to the cytochrome b561 family.</text>
</comment>
<organism evidence="15 16">
    <name type="scientific">Hylemonella gracilis</name>
    <dbReference type="NCBI Taxonomy" id="80880"/>
    <lineage>
        <taxon>Bacteria</taxon>
        <taxon>Pseudomonadati</taxon>
        <taxon>Pseudomonadota</taxon>
        <taxon>Betaproteobacteria</taxon>
        <taxon>Burkholderiales</taxon>
        <taxon>Comamonadaceae</taxon>
        <taxon>Hylemonella</taxon>
    </lineage>
</organism>
<keyword evidence="6 13" id="KW-0812">Transmembrane</keyword>
<feature type="transmembrane region" description="Helical" evidence="13">
    <location>
        <begin position="56"/>
        <end position="74"/>
    </location>
</feature>
<evidence type="ECO:0000256" key="7">
    <source>
        <dbReference type="ARBA" id="ARBA00022723"/>
    </source>
</evidence>
<comment type="subcellular location">
    <subcellularLocation>
        <location evidence="2">Cell membrane</location>
        <topology evidence="2">Multi-pass membrane protein</topology>
    </subcellularLocation>
</comment>
<name>A0A4P6UGP0_9BURK</name>
<keyword evidence="4" id="KW-1003">Cell membrane</keyword>
<dbReference type="Pfam" id="PF01292">
    <property type="entry name" value="Ni_hydr_CYTB"/>
    <property type="match status" value="1"/>
</dbReference>
<evidence type="ECO:0000256" key="8">
    <source>
        <dbReference type="ARBA" id="ARBA00022982"/>
    </source>
</evidence>
<evidence type="ECO:0000256" key="4">
    <source>
        <dbReference type="ARBA" id="ARBA00022475"/>
    </source>
</evidence>
<evidence type="ECO:0000256" key="5">
    <source>
        <dbReference type="ARBA" id="ARBA00022617"/>
    </source>
</evidence>
<dbReference type="Gene3D" id="1.20.950.20">
    <property type="entry name" value="Transmembrane di-heme cytochromes, Chain C"/>
    <property type="match status" value="1"/>
</dbReference>
<evidence type="ECO:0000256" key="10">
    <source>
        <dbReference type="ARBA" id="ARBA00023004"/>
    </source>
</evidence>
<dbReference type="GO" id="GO:0022904">
    <property type="term" value="P:respiratory electron transport chain"/>
    <property type="evidence" value="ECO:0007669"/>
    <property type="project" value="InterPro"/>
</dbReference>
<feature type="domain" description="Cytochrome b561 bacterial/Ni-hydrogenase" evidence="14">
    <location>
        <begin position="9"/>
        <end position="184"/>
    </location>
</feature>
<dbReference type="OrthoDB" id="8536275at2"/>
<keyword evidence="5" id="KW-0349">Heme</keyword>
<dbReference type="InterPro" id="IPR016174">
    <property type="entry name" value="Di-haem_cyt_TM"/>
</dbReference>
<evidence type="ECO:0000313" key="15">
    <source>
        <dbReference type="EMBL" id="QBK04033.1"/>
    </source>
</evidence>
<keyword evidence="10" id="KW-0408">Iron</keyword>
<dbReference type="InterPro" id="IPR011577">
    <property type="entry name" value="Cyt_b561_bac/Ni-Hgenase"/>
</dbReference>
<dbReference type="RefSeq" id="WP_131278039.1">
    <property type="nucleotide sequence ID" value="NZ_CP031395.1"/>
</dbReference>
<protein>
    <submittedName>
        <fullName evidence="15">Cytochrome b</fullName>
    </submittedName>
</protein>
<evidence type="ECO:0000256" key="12">
    <source>
        <dbReference type="ARBA" id="ARBA00037975"/>
    </source>
</evidence>
<dbReference type="EMBL" id="CP031395">
    <property type="protein sequence ID" value="QBK04033.1"/>
    <property type="molecule type" value="Genomic_DNA"/>
</dbReference>
<dbReference type="InterPro" id="IPR052168">
    <property type="entry name" value="Cytochrome_b561_oxidase"/>
</dbReference>
<evidence type="ECO:0000256" key="6">
    <source>
        <dbReference type="ARBA" id="ARBA00022692"/>
    </source>
</evidence>
<dbReference type="GO" id="GO:0005886">
    <property type="term" value="C:plasma membrane"/>
    <property type="evidence" value="ECO:0007669"/>
    <property type="project" value="UniProtKB-SubCell"/>
</dbReference>
<evidence type="ECO:0000256" key="2">
    <source>
        <dbReference type="ARBA" id="ARBA00004651"/>
    </source>
</evidence>
<reference evidence="15 16" key="1">
    <citation type="submission" date="2018-07" db="EMBL/GenBank/DDBJ databases">
        <title>Exploring interactions and the metabolic potential of the ultra-small soil bacteria Hylemonella gracilis.</title>
        <authorList>
            <person name="Tyc O."/>
            <person name="Kulkarni P."/>
            <person name="Gawehns F."/>
            <person name="Hundscheid M."/>
            <person name="Zweers H."/>
            <person name="Garbeva P."/>
        </authorList>
    </citation>
    <scope>NUCLEOTIDE SEQUENCE [LARGE SCALE GENOMIC DNA]</scope>
    <source>
        <strain evidence="15 16">NS1</strain>
    </source>
</reference>
<dbReference type="SUPFAM" id="SSF81342">
    <property type="entry name" value="Transmembrane di-heme cytochromes"/>
    <property type="match status" value="1"/>
</dbReference>
<evidence type="ECO:0000256" key="1">
    <source>
        <dbReference type="ARBA" id="ARBA00001970"/>
    </source>
</evidence>
<dbReference type="PANTHER" id="PTHR30529">
    <property type="entry name" value="CYTOCHROME B561"/>
    <property type="match status" value="1"/>
</dbReference>
<dbReference type="GO" id="GO:0020037">
    <property type="term" value="F:heme binding"/>
    <property type="evidence" value="ECO:0007669"/>
    <property type="project" value="TreeGrafter"/>
</dbReference>
<evidence type="ECO:0000256" key="3">
    <source>
        <dbReference type="ARBA" id="ARBA00022448"/>
    </source>
</evidence>
<feature type="transmembrane region" description="Helical" evidence="13">
    <location>
        <begin position="15"/>
        <end position="35"/>
    </location>
</feature>
<dbReference type="Proteomes" id="UP000292939">
    <property type="component" value="Chromosome"/>
</dbReference>
<gene>
    <name evidence="15" type="ORF">DW355_03875</name>
</gene>
<evidence type="ECO:0000313" key="16">
    <source>
        <dbReference type="Proteomes" id="UP000292939"/>
    </source>
</evidence>
<sequence>MGTSSSSPYDALSRVLHWLTALAVLVAFILGPEGFGRLMRQGVDPATRIGIVWHESLGLLVLGLTLIRLIWVALRPRAPEFPMPTWMRLASKAVHGLLWLLLLALPVTALLTLGGEGHPLTLLGGVRVEQLPWITGSALARMVDWGDLHGALGDTIVWLAGLHALAALYHHAVLKDGVLAAMLPWLARRGAR</sequence>
<keyword evidence="8" id="KW-0249">Electron transport</keyword>
<proteinExistence type="inferred from homology"/>
<keyword evidence="3" id="KW-0813">Transport</keyword>
<keyword evidence="9 13" id="KW-1133">Transmembrane helix</keyword>
<evidence type="ECO:0000256" key="9">
    <source>
        <dbReference type="ARBA" id="ARBA00022989"/>
    </source>
</evidence>
<dbReference type="KEGG" id="hgr:DW355_03875"/>
<comment type="cofactor">
    <cofactor evidence="1">
        <name>heme b</name>
        <dbReference type="ChEBI" id="CHEBI:60344"/>
    </cofactor>
</comment>
<keyword evidence="7" id="KW-0479">Metal-binding</keyword>
<dbReference type="PANTHER" id="PTHR30529:SF1">
    <property type="entry name" value="CYTOCHROME B561 HOMOLOG 2"/>
    <property type="match status" value="1"/>
</dbReference>